<keyword evidence="2" id="KW-1185">Reference proteome</keyword>
<protein>
    <submittedName>
        <fullName evidence="1">Uncharacterized protein</fullName>
    </submittedName>
</protein>
<gene>
    <name evidence="1" type="ORF">ACHELOUS_92</name>
</gene>
<dbReference type="Proteomes" id="UP000302168">
    <property type="component" value="Segment"/>
</dbReference>
<dbReference type="EMBL" id="MK796244">
    <property type="protein sequence ID" value="QCQ57687.1"/>
    <property type="molecule type" value="Genomic_DNA"/>
</dbReference>
<name>A0A4P8N4F4_9CAUD</name>
<proteinExistence type="predicted"/>
<sequence length="56" mass="7084">MYYQGERIVIKRYDPTQAQKRKLFKRLEKKKLVEKVSTEKEWLRYKVLRNFDEVNY</sequence>
<evidence type="ECO:0000313" key="1">
    <source>
        <dbReference type="EMBL" id="QCQ57687.1"/>
    </source>
</evidence>
<evidence type="ECO:0000313" key="2">
    <source>
        <dbReference type="Proteomes" id="UP000302168"/>
    </source>
</evidence>
<reference evidence="1 2" key="1">
    <citation type="submission" date="2019-04" db="EMBL/GenBank/DDBJ databases">
        <authorList>
            <person name="Gallagher L."/>
            <person name="Broussard G."/>
        </authorList>
    </citation>
    <scope>NUCLEOTIDE SEQUENCE [LARGE SCALE GENOMIC DNA]</scope>
</reference>
<accession>A0A4P8N4F4</accession>
<organism evidence="1 2">
    <name type="scientific">Vibrio phage Achelous</name>
    <dbReference type="NCBI Taxonomy" id="2576872"/>
    <lineage>
        <taxon>Viruses</taxon>
        <taxon>Duplodnaviria</taxon>
        <taxon>Heunggongvirae</taxon>
        <taxon>Uroviricota</taxon>
        <taxon>Caudoviricetes</taxon>
        <taxon>Demerecviridae</taxon>
        <taxon>Ermolyevavirinae</taxon>
        <taxon>Thalassavirus</taxon>
        <taxon>Thalassavirus achelous</taxon>
    </lineage>
</organism>